<protein>
    <submittedName>
        <fullName evidence="2">Uncharacterized protein</fullName>
    </submittedName>
</protein>
<evidence type="ECO:0000256" key="1">
    <source>
        <dbReference type="SAM" id="SignalP"/>
    </source>
</evidence>
<accession>A0AAD4MMI8</accession>
<comment type="caution">
    <text evidence="2">The sequence shown here is derived from an EMBL/GenBank/DDBJ whole genome shotgun (WGS) entry which is preliminary data.</text>
</comment>
<proteinExistence type="predicted"/>
<sequence length="493" mass="57002">MYNILTLIFVCVFLTVIDATATQDNLPDTTTECNNQSKYTYSGTDMGSGYYAYPIRHVDCNLTSYLKGLYNRTDPQYPPPAEKCSEEVEGVRLMYIKEGHMYAPVEMLIKCTSNISVSQKIKEYRKFVQRFPRVEMKHDANTFKKHRCQDRGGHMVQPLYATNVCEFEQFSLYIKGKKKTIITDFNDQPIDNVRKFYAVVVDGFVGTENVSSIGCDNKDMRSNLCSTQFLANLFPDSGELMVLSRLHCCCENSNCSTFKRSRKTNMFCLTGSHNYEFLNGEIYSSIPLQMDIYPLDQLILDTACYTTINVSKWLLDSDLFLNIILSHSERVDSDMQRELSNFTTSSRTACKMVVKNGINDTENDIYMVCRENVQESANDTVYFTYDPSTHILQTSKAIFVLLAEMKEKKWTLSKDMSLLLYQCYFHYKPPSSGTQDYCYFYYDSEQRRQLNIVEGKFDCLFNNAFEQPSYLHNKRCGSPYHVGVFCMVLYQKV</sequence>
<name>A0AAD4MMI8_9BILA</name>
<reference evidence="2" key="1">
    <citation type="submission" date="2022-01" db="EMBL/GenBank/DDBJ databases">
        <title>Genome Sequence Resource for Two Populations of Ditylenchus destructor, the Migratory Endoparasitic Phytonematode.</title>
        <authorList>
            <person name="Zhang H."/>
            <person name="Lin R."/>
            <person name="Xie B."/>
        </authorList>
    </citation>
    <scope>NUCLEOTIDE SEQUENCE</scope>
    <source>
        <strain evidence="2">BazhouSP</strain>
    </source>
</reference>
<keyword evidence="1" id="KW-0732">Signal</keyword>
<keyword evidence="3" id="KW-1185">Reference proteome</keyword>
<dbReference type="Proteomes" id="UP001201812">
    <property type="component" value="Unassembled WGS sequence"/>
</dbReference>
<feature type="chain" id="PRO_5041913794" evidence="1">
    <location>
        <begin position="20"/>
        <end position="493"/>
    </location>
</feature>
<evidence type="ECO:0000313" key="2">
    <source>
        <dbReference type="EMBL" id="KAI1695618.1"/>
    </source>
</evidence>
<gene>
    <name evidence="2" type="ORF">DdX_19486</name>
</gene>
<organism evidence="2 3">
    <name type="scientific">Ditylenchus destructor</name>
    <dbReference type="NCBI Taxonomy" id="166010"/>
    <lineage>
        <taxon>Eukaryota</taxon>
        <taxon>Metazoa</taxon>
        <taxon>Ecdysozoa</taxon>
        <taxon>Nematoda</taxon>
        <taxon>Chromadorea</taxon>
        <taxon>Rhabditida</taxon>
        <taxon>Tylenchina</taxon>
        <taxon>Tylenchomorpha</taxon>
        <taxon>Sphaerularioidea</taxon>
        <taxon>Anguinidae</taxon>
        <taxon>Anguininae</taxon>
        <taxon>Ditylenchus</taxon>
    </lineage>
</organism>
<evidence type="ECO:0000313" key="3">
    <source>
        <dbReference type="Proteomes" id="UP001201812"/>
    </source>
</evidence>
<feature type="signal peptide" evidence="1">
    <location>
        <begin position="1"/>
        <end position="19"/>
    </location>
</feature>
<dbReference type="AlphaFoldDB" id="A0AAD4MMI8"/>
<dbReference type="EMBL" id="JAKKPZ010000387">
    <property type="protein sequence ID" value="KAI1695618.1"/>
    <property type="molecule type" value="Genomic_DNA"/>
</dbReference>